<dbReference type="KEGG" id="mnt:21387881"/>
<proteinExistence type="inferred from homology"/>
<dbReference type="InterPro" id="IPR023393">
    <property type="entry name" value="START-like_dom_sf"/>
</dbReference>
<dbReference type="InterPro" id="IPR052006">
    <property type="entry name" value="MLP-like"/>
</dbReference>
<reference evidence="5" key="1">
    <citation type="submission" date="2013-01" db="EMBL/GenBank/DDBJ databases">
        <title>Draft Genome Sequence of a Mulberry Tree, Morus notabilis C.K. Schneid.</title>
        <authorList>
            <person name="He N."/>
            <person name="Zhao S."/>
        </authorList>
    </citation>
    <scope>NUCLEOTIDE SEQUENCE</scope>
</reference>
<dbReference type="InterPro" id="IPR000916">
    <property type="entry name" value="Bet_v_I/MLP"/>
</dbReference>
<dbReference type="EMBL" id="KE345874">
    <property type="protein sequence ID" value="EXC19581.1"/>
    <property type="molecule type" value="Genomic_DNA"/>
</dbReference>
<comment type="similarity">
    <text evidence="1">Belongs to the MLP family.</text>
</comment>
<evidence type="ECO:0000313" key="5">
    <source>
        <dbReference type="Proteomes" id="UP000030645"/>
    </source>
</evidence>
<name>W9RJ76_9ROSA</name>
<dbReference type="Proteomes" id="UP000030645">
    <property type="component" value="Unassembled WGS sequence"/>
</dbReference>
<accession>W9RJ76</accession>
<dbReference type="EMBL" id="KE344808">
    <property type="protein sequence ID" value="EXB80472.1"/>
    <property type="molecule type" value="Genomic_DNA"/>
</dbReference>
<protein>
    <submittedName>
        <fullName evidence="3">MLP-like protein 31</fullName>
    </submittedName>
</protein>
<evidence type="ECO:0000313" key="3">
    <source>
        <dbReference type="EMBL" id="EXB80472.1"/>
    </source>
</evidence>
<evidence type="ECO:0000313" key="4">
    <source>
        <dbReference type="EMBL" id="EXC19581.1"/>
    </source>
</evidence>
<dbReference type="KEGG" id="mnt:21384862"/>
<dbReference type="OrthoDB" id="1072116at2759"/>
<dbReference type="eggNOG" id="ENOG502S31C">
    <property type="taxonomic scope" value="Eukaryota"/>
</dbReference>
<dbReference type="SUPFAM" id="SSF55961">
    <property type="entry name" value="Bet v1-like"/>
    <property type="match status" value="1"/>
</dbReference>
<sequence length="153" mass="17331">MAQIAKMEVQLDIKSSAQSFYEIFRRKQYLMPKICLDILKDVQVIKGDWESLGSIKQWTYVAGNSESGKEIVEAIDEENKKITFKVLDGEITKYYKTMKTTVQVTAKGDKGGSSVKWTLEYEKLNDSIPAPTKYLDLLSATTKNVEAYLTNNA</sequence>
<dbReference type="PANTHER" id="PTHR31338:SF16">
    <property type="entry name" value="POLYKETIDE CYCLASE_DEHYDRASE AND LIPID TRANSPORT SUPERFAMILY PROTEIN"/>
    <property type="match status" value="1"/>
</dbReference>
<dbReference type="GO" id="GO:0006952">
    <property type="term" value="P:defense response"/>
    <property type="evidence" value="ECO:0007669"/>
    <property type="project" value="InterPro"/>
</dbReference>
<dbReference type="SMART" id="SM01037">
    <property type="entry name" value="Bet_v_1"/>
    <property type="match status" value="1"/>
</dbReference>
<evidence type="ECO:0000256" key="1">
    <source>
        <dbReference type="ARBA" id="ARBA00038242"/>
    </source>
</evidence>
<reference evidence="3" key="2">
    <citation type="submission" date="2013-06" db="EMBL/GenBank/DDBJ databases">
        <title>Draft Genome Sequence of a Mulberry Tree, Morus notabilis C.K. Schn.</title>
        <authorList>
            <person name="He N."/>
            <person name="Zhao S."/>
        </authorList>
    </citation>
    <scope>NUCLEOTIDE SEQUENCE</scope>
</reference>
<dbReference type="STRING" id="981085.W9RJ76"/>
<dbReference type="Pfam" id="PF00407">
    <property type="entry name" value="Bet_v_1"/>
    <property type="match status" value="1"/>
</dbReference>
<gene>
    <name evidence="4" type="ORF">L484_001254</name>
    <name evidence="3" type="ORF">L484_004379</name>
</gene>
<dbReference type="CDD" id="cd07816">
    <property type="entry name" value="Bet_v1-like"/>
    <property type="match status" value="1"/>
</dbReference>
<dbReference type="AlphaFoldDB" id="W9RJ76"/>
<organism evidence="3 5">
    <name type="scientific">Morus notabilis</name>
    <dbReference type="NCBI Taxonomy" id="981085"/>
    <lineage>
        <taxon>Eukaryota</taxon>
        <taxon>Viridiplantae</taxon>
        <taxon>Streptophyta</taxon>
        <taxon>Embryophyta</taxon>
        <taxon>Tracheophyta</taxon>
        <taxon>Spermatophyta</taxon>
        <taxon>Magnoliopsida</taxon>
        <taxon>eudicotyledons</taxon>
        <taxon>Gunneridae</taxon>
        <taxon>Pentapetalae</taxon>
        <taxon>rosids</taxon>
        <taxon>fabids</taxon>
        <taxon>Rosales</taxon>
        <taxon>Moraceae</taxon>
        <taxon>Moreae</taxon>
        <taxon>Morus</taxon>
    </lineage>
</organism>
<feature type="domain" description="Bet v I/Major latex protein" evidence="2">
    <location>
        <begin position="2"/>
        <end position="152"/>
    </location>
</feature>
<keyword evidence="5" id="KW-1185">Reference proteome</keyword>
<dbReference type="Gene3D" id="3.30.530.20">
    <property type="match status" value="1"/>
</dbReference>
<evidence type="ECO:0000259" key="2">
    <source>
        <dbReference type="SMART" id="SM01037"/>
    </source>
</evidence>
<dbReference type="PANTHER" id="PTHR31338">
    <property type="entry name" value="POLYKETIDE CYCLASE/DEHYDRASE AND LIPID TRANSPORT SUPERFAMILY PROTEIN"/>
    <property type="match status" value="1"/>
</dbReference>